<gene>
    <name evidence="2" type="ORF">QT716_12860</name>
</gene>
<sequence>MTVIETLEKYLLQHFKEDLFQQPLFTTWEKALRFEIAEPAAKMTDADVLKQTVERAVTLFEEVFREEDDLLVVAQVYTKKGHNFLERRPLTTYRTFVKNQETLANLRYVEIPESPHQNGDTMVTHRFLQPGRKKDIEYHLLMELKCTEDIRMPLTGLKKVPNSRYEVFVINLSRNIIFNHYSEFGCDIIAADIEQLRFLYDTYNEWIEDANRERMDAMFLEAGA</sequence>
<evidence type="ECO:0000259" key="1">
    <source>
        <dbReference type="Pfam" id="PF13021"/>
    </source>
</evidence>
<dbReference type="EMBL" id="JAUBDH010000008">
    <property type="protein sequence ID" value="MDW0110928.1"/>
    <property type="molecule type" value="Genomic_DNA"/>
</dbReference>
<name>A0ABU4G1U6_9BACL</name>
<comment type="caution">
    <text evidence="2">The sequence shown here is derived from an EMBL/GenBank/DDBJ whole genome shotgun (WGS) entry which is preliminary data.</text>
</comment>
<evidence type="ECO:0000313" key="2">
    <source>
        <dbReference type="EMBL" id="MDW0110928.1"/>
    </source>
</evidence>
<keyword evidence="3" id="KW-1185">Reference proteome</keyword>
<evidence type="ECO:0000313" key="3">
    <source>
        <dbReference type="Proteomes" id="UP001280629"/>
    </source>
</evidence>
<dbReference type="Proteomes" id="UP001280629">
    <property type="component" value="Unassembled WGS sequence"/>
</dbReference>
<reference evidence="2 3" key="1">
    <citation type="submission" date="2023-06" db="EMBL/GenBank/DDBJ databases">
        <title>Sporosarcina sp. nov., isolated from Korean traditional fermented seafood 'Jeotgal'.</title>
        <authorList>
            <person name="Yang A.-I."/>
            <person name="Shin N.-R."/>
        </authorList>
    </citation>
    <scope>NUCLEOTIDE SEQUENCE [LARGE SCALE GENOMIC DNA]</scope>
    <source>
        <strain evidence="2 3">KCTC3840</strain>
    </source>
</reference>
<feature type="domain" description="DUF3885" evidence="1">
    <location>
        <begin position="7"/>
        <end position="209"/>
    </location>
</feature>
<organism evidence="2 3">
    <name type="scientific">Sporosarcina aquimarina</name>
    <dbReference type="NCBI Taxonomy" id="114975"/>
    <lineage>
        <taxon>Bacteria</taxon>
        <taxon>Bacillati</taxon>
        <taxon>Bacillota</taxon>
        <taxon>Bacilli</taxon>
        <taxon>Bacillales</taxon>
        <taxon>Caryophanaceae</taxon>
        <taxon>Sporosarcina</taxon>
    </lineage>
</organism>
<dbReference type="InterPro" id="IPR024976">
    <property type="entry name" value="DUF3885"/>
</dbReference>
<dbReference type="Pfam" id="PF13021">
    <property type="entry name" value="DUF3885"/>
    <property type="match status" value="1"/>
</dbReference>
<protein>
    <submittedName>
        <fullName evidence="2">DUF3885 domain-containing protein</fullName>
    </submittedName>
</protein>
<accession>A0ABU4G1U6</accession>
<proteinExistence type="predicted"/>